<dbReference type="RefSeq" id="WP_014669524.1">
    <property type="nucleotide sequence ID" value="NZ_KQ948367.1"/>
</dbReference>
<dbReference type="Proteomes" id="UP000053398">
    <property type="component" value="Unassembled WGS sequence"/>
</dbReference>
<evidence type="ECO:0000313" key="2">
    <source>
        <dbReference type="Proteomes" id="UP000053398"/>
    </source>
</evidence>
<dbReference type="Gene3D" id="1.10.287.1080">
    <property type="entry name" value="MazG-like"/>
    <property type="match status" value="1"/>
</dbReference>
<accession>A0A101PVB4</accession>
<dbReference type="AlphaFoldDB" id="A0A101PVB4"/>
<comment type="caution">
    <text evidence="1">The sequence shown here is derived from an EMBL/GenBank/DDBJ whole genome shotgun (WGS) entry which is preliminary data.</text>
</comment>
<reference evidence="1 2" key="1">
    <citation type="submission" date="2015-10" db="EMBL/GenBank/DDBJ databases">
        <title>Draft genome sequence of Streptomyces corchorusii DSM 40340, type strain for the species Streptomyces corchorusii.</title>
        <authorList>
            <person name="Ruckert C."/>
            <person name="Winkler A."/>
            <person name="Kalinowski J."/>
            <person name="Kampfer P."/>
            <person name="Glaeser S."/>
        </authorList>
    </citation>
    <scope>NUCLEOTIDE SEQUENCE [LARGE SCALE GENOMIC DNA]</scope>
    <source>
        <strain evidence="1 2">DSM 40340</strain>
    </source>
</reference>
<dbReference type="CDD" id="cd11533">
    <property type="entry name" value="NTP-PPase_Af0060_like"/>
    <property type="match status" value="1"/>
</dbReference>
<name>A0A101PVB4_STRCK</name>
<keyword evidence="2" id="KW-1185">Reference proteome</keyword>
<sequence length="109" mass="11869">MTPEQWETIGRLVDWLDRENGRDAHERALRLIKLTEEVGEVGQAYVGLTGQNPRKGVTHTSADVADELCDVIVTAAVALHSFSRDPAATFAAKLDAITARTFGPPPTTR</sequence>
<dbReference type="SUPFAM" id="SSF101386">
    <property type="entry name" value="all-alpha NTP pyrophosphatases"/>
    <property type="match status" value="1"/>
</dbReference>
<dbReference type="EMBL" id="LMWP01000044">
    <property type="protein sequence ID" value="KUN18331.1"/>
    <property type="molecule type" value="Genomic_DNA"/>
</dbReference>
<dbReference type="InterPro" id="IPR044548">
    <property type="entry name" value="AF0060_NTP-PPase_MazG-like"/>
</dbReference>
<evidence type="ECO:0008006" key="3">
    <source>
        <dbReference type="Google" id="ProtNLM"/>
    </source>
</evidence>
<gene>
    <name evidence="1" type="ORF">AQJ11_35315</name>
</gene>
<proteinExistence type="predicted"/>
<evidence type="ECO:0000313" key="1">
    <source>
        <dbReference type="EMBL" id="KUN18331.1"/>
    </source>
</evidence>
<protein>
    <recommendedName>
        <fullName evidence="3">NTP pyrophosphohydrolase MazG putative catalytic core domain-containing protein</fullName>
    </recommendedName>
</protein>
<organism evidence="1 2">
    <name type="scientific">Streptomyces corchorusii</name>
    <name type="common">Streptomyces chibaensis</name>
    <dbReference type="NCBI Taxonomy" id="1903"/>
    <lineage>
        <taxon>Bacteria</taxon>
        <taxon>Bacillati</taxon>
        <taxon>Actinomycetota</taxon>
        <taxon>Actinomycetes</taxon>
        <taxon>Kitasatosporales</taxon>
        <taxon>Streptomycetaceae</taxon>
        <taxon>Streptomyces</taxon>
    </lineage>
</organism>